<proteinExistence type="predicted"/>
<comment type="caution">
    <text evidence="2">The sequence shown here is derived from an EMBL/GenBank/DDBJ whole genome shotgun (WGS) entry which is preliminary data.</text>
</comment>
<reference evidence="2" key="1">
    <citation type="submission" date="2021-06" db="EMBL/GenBank/DDBJ databases">
        <title>Parelaphostrongylus tenuis whole genome reference sequence.</title>
        <authorList>
            <person name="Garwood T.J."/>
            <person name="Larsen P.A."/>
            <person name="Fountain-Jones N.M."/>
            <person name="Garbe J.R."/>
            <person name="Macchietto M.G."/>
            <person name="Kania S.A."/>
            <person name="Gerhold R.W."/>
            <person name="Richards J.E."/>
            <person name="Wolf T.M."/>
        </authorList>
    </citation>
    <scope>NUCLEOTIDE SEQUENCE</scope>
    <source>
        <strain evidence="2">MNPRO001-30</strain>
        <tissue evidence="2">Meninges</tissue>
    </source>
</reference>
<organism evidence="2 3">
    <name type="scientific">Parelaphostrongylus tenuis</name>
    <name type="common">Meningeal worm</name>
    <dbReference type="NCBI Taxonomy" id="148309"/>
    <lineage>
        <taxon>Eukaryota</taxon>
        <taxon>Metazoa</taxon>
        <taxon>Ecdysozoa</taxon>
        <taxon>Nematoda</taxon>
        <taxon>Chromadorea</taxon>
        <taxon>Rhabditida</taxon>
        <taxon>Rhabditina</taxon>
        <taxon>Rhabditomorpha</taxon>
        <taxon>Strongyloidea</taxon>
        <taxon>Metastrongylidae</taxon>
        <taxon>Parelaphostrongylus</taxon>
    </lineage>
</organism>
<evidence type="ECO:0000313" key="2">
    <source>
        <dbReference type="EMBL" id="KAJ1356324.1"/>
    </source>
</evidence>
<accession>A0AAD5N2Q5</accession>
<name>A0AAD5N2Q5_PARTN</name>
<dbReference type="AlphaFoldDB" id="A0AAD5N2Q5"/>
<keyword evidence="3" id="KW-1185">Reference proteome</keyword>
<evidence type="ECO:0000256" key="1">
    <source>
        <dbReference type="SAM" id="MobiDB-lite"/>
    </source>
</evidence>
<dbReference type="EMBL" id="JAHQIW010002787">
    <property type="protein sequence ID" value="KAJ1356324.1"/>
    <property type="molecule type" value="Genomic_DNA"/>
</dbReference>
<dbReference type="Proteomes" id="UP001196413">
    <property type="component" value="Unassembled WGS sequence"/>
</dbReference>
<feature type="region of interest" description="Disordered" evidence="1">
    <location>
        <begin position="1"/>
        <end position="23"/>
    </location>
</feature>
<sequence>MRLTSASMRGVGLLDTNGKDSSEYSGVAFGGDRDYVSGDRPRLCDRVRLRFLARCFRASNPWLSSAESEDEDECSFSVRTTIFTLGQ</sequence>
<gene>
    <name evidence="2" type="ORF">KIN20_014020</name>
</gene>
<protein>
    <submittedName>
        <fullName evidence="2">Uncharacterized protein</fullName>
    </submittedName>
</protein>
<evidence type="ECO:0000313" key="3">
    <source>
        <dbReference type="Proteomes" id="UP001196413"/>
    </source>
</evidence>